<dbReference type="RefSeq" id="XP_022335501.1">
    <property type="nucleotide sequence ID" value="XM_022479793.1"/>
</dbReference>
<evidence type="ECO:0000256" key="9">
    <source>
        <dbReference type="SAM" id="SignalP"/>
    </source>
</evidence>
<sequence length="918" mass="100382">MGRVSRTGPGLVILLTLFNWACCADPVLTPRTLTDAAGNSADDNSTIKWAPLPSFDPYKAGDIEYDSSGLAPLNNFAKAFIRGGVFPYGVPWDLMEKAINGTLFPDLMANYMTYLKQFGGYGACIIIGFLFFFIFPLIGLCFCCCRCCCSNCGGKMMQHHEDVRADCKRRTFAIIFFVLIAFTSAGMICVYLSNDQMSNALNKYDSIFNNNLDDLTTYASNVVKETKYLMNNNFNFTTSVISRDLDNLGVVLGIPIRTALKTQGNLNTAISSANNLVTRVTQIASALTTLNTTLGDVKVKANILSSNLSTLKTDIETQLNNSGCPTTPGCPDLSNLNSGLDTNNFPDISGPLSSISSVESQNLSAVIIQAQSEIDNIPERVTNETQTTVQGLKDMIANFSNVMDPLIKEVESVQDSISTNGTIADLKKQVKDAVDLGKSYDKYRWYGGVGLTSIVLLVVLLQLLGLVLGTCSQNSNTRPTDRGCVGSSAGNMLMASVGFVFIFSALLMLLTTITFMVGSPLDRFICEPLTDSTLAGLDTIVNKIYKFQYGNTQGSYLGKMIFNNASISLTVSGVLRDCQAGRAAFKALKLDNLFDVTSLTNFTKDLDIQAEVDKINIDLSTVKILTPSLTDQLNEMKNAINVNFTKFNEELSKSSTSQNMSALADELDSFATSCNPGCNAATQTELRKLANRTRSIEVTELASLNAALTQLQTDLNTLESTVNGTDTDVDNCLNNFNISEVFIQTNGSEVVKNEARNFANRILGIVTSFTEDALSALNNEIGRCTPIWNLYNSVIVTSLCKYGVDTLNGFWFSLGWCIFFFIPSIIFATKLAKHYRRMSQLDDDDDFDKDGLQLPEVSSDDENHDLFHKHKHPLPWHNKVYPADEEWTGGSKAPFGSNKVGHHDPSSGSNPPPYGSDW</sequence>
<evidence type="ECO:0000313" key="11">
    <source>
        <dbReference type="RefSeq" id="XP_022335499.1"/>
    </source>
</evidence>
<feature type="transmembrane region" description="Helical" evidence="8">
    <location>
        <begin position="170"/>
        <end position="193"/>
    </location>
</feature>
<keyword evidence="4 8" id="KW-1133">Transmembrane helix</keyword>
<dbReference type="KEGG" id="cvn:111132107"/>
<feature type="signal peptide" evidence="9">
    <location>
        <begin position="1"/>
        <end position="23"/>
    </location>
</feature>
<keyword evidence="6" id="KW-0325">Glycoprotein</keyword>
<evidence type="ECO:0000256" key="2">
    <source>
        <dbReference type="ARBA" id="ARBA00006058"/>
    </source>
</evidence>
<proteinExistence type="inferred from homology"/>
<dbReference type="PANTHER" id="PTHR22730:SF1">
    <property type="entry name" value="PROMININ-LIKE PROTEIN"/>
    <property type="match status" value="1"/>
</dbReference>
<feature type="chain" id="PRO_5044666395" evidence="9">
    <location>
        <begin position="24"/>
        <end position="918"/>
    </location>
</feature>
<dbReference type="PANTHER" id="PTHR22730">
    <property type="entry name" value="PROMININ PROM PROTEIN"/>
    <property type="match status" value="1"/>
</dbReference>
<dbReference type="GeneID" id="111132107"/>
<dbReference type="GO" id="GO:0016020">
    <property type="term" value="C:membrane"/>
    <property type="evidence" value="ECO:0007669"/>
    <property type="project" value="UniProtKB-SubCell"/>
</dbReference>
<accession>A0A8B8E5P4</accession>
<feature type="region of interest" description="Disordered" evidence="7">
    <location>
        <begin position="885"/>
        <end position="918"/>
    </location>
</feature>
<comment type="similarity">
    <text evidence="2">Belongs to the prominin family.</text>
</comment>
<gene>
    <name evidence="11 12 13" type="primary">LOC111132107</name>
</gene>
<evidence type="ECO:0000256" key="3">
    <source>
        <dbReference type="ARBA" id="ARBA00022692"/>
    </source>
</evidence>
<feature type="transmembrane region" description="Helical" evidence="8">
    <location>
        <begin position="810"/>
        <end position="829"/>
    </location>
</feature>
<keyword evidence="9" id="KW-0732">Signal</keyword>
<dbReference type="AlphaFoldDB" id="A0A8B8E5P4"/>
<feature type="transmembrane region" description="Helical" evidence="8">
    <location>
        <begin position="492"/>
        <end position="517"/>
    </location>
</feature>
<dbReference type="Pfam" id="PF05478">
    <property type="entry name" value="Prominin"/>
    <property type="match status" value="1"/>
</dbReference>
<dbReference type="OrthoDB" id="6229420at2759"/>
<feature type="transmembrane region" description="Helical" evidence="8">
    <location>
        <begin position="445"/>
        <end position="471"/>
    </location>
</feature>
<evidence type="ECO:0000256" key="6">
    <source>
        <dbReference type="ARBA" id="ARBA00023180"/>
    </source>
</evidence>
<name>A0A8B8E5P4_CRAVI</name>
<keyword evidence="3 8" id="KW-0812">Transmembrane</keyword>
<keyword evidence="5 8" id="KW-0472">Membrane</keyword>
<feature type="transmembrane region" description="Helical" evidence="8">
    <location>
        <begin position="118"/>
        <end position="149"/>
    </location>
</feature>
<dbReference type="Proteomes" id="UP000694844">
    <property type="component" value="Chromosome 5"/>
</dbReference>
<reference evidence="11 12" key="1">
    <citation type="submission" date="2025-04" db="UniProtKB">
        <authorList>
            <consortium name="RefSeq"/>
        </authorList>
    </citation>
    <scope>IDENTIFICATION</scope>
    <source>
        <tissue evidence="11 12">Whole sample</tissue>
    </source>
</reference>
<evidence type="ECO:0000256" key="8">
    <source>
        <dbReference type="SAM" id="Phobius"/>
    </source>
</evidence>
<dbReference type="InterPro" id="IPR008795">
    <property type="entry name" value="Prominin"/>
</dbReference>
<evidence type="ECO:0000256" key="7">
    <source>
        <dbReference type="SAM" id="MobiDB-lite"/>
    </source>
</evidence>
<dbReference type="RefSeq" id="XP_022335499.1">
    <property type="nucleotide sequence ID" value="XM_022479791.1"/>
</dbReference>
<evidence type="ECO:0000256" key="1">
    <source>
        <dbReference type="ARBA" id="ARBA00004141"/>
    </source>
</evidence>
<evidence type="ECO:0000256" key="4">
    <source>
        <dbReference type="ARBA" id="ARBA00022989"/>
    </source>
</evidence>
<evidence type="ECO:0000313" key="12">
    <source>
        <dbReference type="RefSeq" id="XP_022335500.1"/>
    </source>
</evidence>
<evidence type="ECO:0000313" key="10">
    <source>
        <dbReference type="Proteomes" id="UP000694844"/>
    </source>
</evidence>
<evidence type="ECO:0000256" key="5">
    <source>
        <dbReference type="ARBA" id="ARBA00023136"/>
    </source>
</evidence>
<protein>
    <submittedName>
        <fullName evidence="11 12">Prominin-1-A-like isoform X1</fullName>
    </submittedName>
</protein>
<dbReference type="RefSeq" id="XP_022335500.1">
    <property type="nucleotide sequence ID" value="XM_022479792.1"/>
</dbReference>
<keyword evidence="10" id="KW-1185">Reference proteome</keyword>
<organism evidence="10 12">
    <name type="scientific">Crassostrea virginica</name>
    <name type="common">Eastern oyster</name>
    <dbReference type="NCBI Taxonomy" id="6565"/>
    <lineage>
        <taxon>Eukaryota</taxon>
        <taxon>Metazoa</taxon>
        <taxon>Spiralia</taxon>
        <taxon>Lophotrochozoa</taxon>
        <taxon>Mollusca</taxon>
        <taxon>Bivalvia</taxon>
        <taxon>Autobranchia</taxon>
        <taxon>Pteriomorphia</taxon>
        <taxon>Ostreida</taxon>
        <taxon>Ostreoidea</taxon>
        <taxon>Ostreidae</taxon>
        <taxon>Crassostrea</taxon>
    </lineage>
</organism>
<evidence type="ECO:0000313" key="13">
    <source>
        <dbReference type="RefSeq" id="XP_022335501.1"/>
    </source>
</evidence>
<comment type="subcellular location">
    <subcellularLocation>
        <location evidence="1">Membrane</location>
        <topology evidence="1">Multi-pass membrane protein</topology>
    </subcellularLocation>
</comment>